<keyword evidence="2 3" id="KW-0560">Oxidoreductase</keyword>
<dbReference type="EC" id="1.1.1.47" evidence="3"/>
<dbReference type="InterPro" id="IPR002347">
    <property type="entry name" value="SDR_fam"/>
</dbReference>
<evidence type="ECO:0000313" key="4">
    <source>
        <dbReference type="Proteomes" id="UP001476950"/>
    </source>
</evidence>
<dbReference type="PRINTS" id="PR00080">
    <property type="entry name" value="SDRFAMILY"/>
</dbReference>
<dbReference type="InterPro" id="IPR020904">
    <property type="entry name" value="Sc_DH/Rdtase_CS"/>
</dbReference>
<evidence type="ECO:0000256" key="2">
    <source>
        <dbReference type="ARBA" id="ARBA00023002"/>
    </source>
</evidence>
<dbReference type="EMBL" id="JAMPLM010000060">
    <property type="protein sequence ID" value="MEP1062279.1"/>
    <property type="molecule type" value="Genomic_DNA"/>
</dbReference>
<dbReference type="Proteomes" id="UP001476950">
    <property type="component" value="Unassembled WGS sequence"/>
</dbReference>
<name>A0ABV0KVL3_9CYAN</name>
<dbReference type="Gene3D" id="3.40.50.720">
    <property type="entry name" value="NAD(P)-binding Rossmann-like Domain"/>
    <property type="match status" value="1"/>
</dbReference>
<dbReference type="RefSeq" id="WP_242033786.1">
    <property type="nucleotide sequence ID" value="NZ_JAMPLM010000060.1"/>
</dbReference>
<organism evidence="3 4">
    <name type="scientific">Stenomitos frigidus AS-A4</name>
    <dbReference type="NCBI Taxonomy" id="2933935"/>
    <lineage>
        <taxon>Bacteria</taxon>
        <taxon>Bacillati</taxon>
        <taxon>Cyanobacteriota</taxon>
        <taxon>Cyanophyceae</taxon>
        <taxon>Leptolyngbyales</taxon>
        <taxon>Leptolyngbyaceae</taxon>
        <taxon>Stenomitos</taxon>
    </lineage>
</organism>
<gene>
    <name evidence="3" type="ORF">NDI38_28305</name>
</gene>
<dbReference type="GO" id="GO:0047936">
    <property type="term" value="F:glucose 1-dehydrogenase [NAD(P)+] activity"/>
    <property type="evidence" value="ECO:0007669"/>
    <property type="project" value="UniProtKB-EC"/>
</dbReference>
<dbReference type="SUPFAM" id="SSF51735">
    <property type="entry name" value="NAD(P)-binding Rossmann-fold domains"/>
    <property type="match status" value="1"/>
</dbReference>
<dbReference type="InterPro" id="IPR036291">
    <property type="entry name" value="NAD(P)-bd_dom_sf"/>
</dbReference>
<dbReference type="Pfam" id="PF13561">
    <property type="entry name" value="adh_short_C2"/>
    <property type="match status" value="1"/>
</dbReference>
<proteinExistence type="inferred from homology"/>
<dbReference type="CDD" id="cd05233">
    <property type="entry name" value="SDR_c"/>
    <property type="match status" value="1"/>
</dbReference>
<dbReference type="PROSITE" id="PS00061">
    <property type="entry name" value="ADH_SHORT"/>
    <property type="match status" value="1"/>
</dbReference>
<dbReference type="PANTHER" id="PTHR24321">
    <property type="entry name" value="DEHYDROGENASES, SHORT CHAIN"/>
    <property type="match status" value="1"/>
</dbReference>
<evidence type="ECO:0000313" key="3">
    <source>
        <dbReference type="EMBL" id="MEP1062279.1"/>
    </source>
</evidence>
<dbReference type="NCBIfam" id="NF005559">
    <property type="entry name" value="PRK07231.1"/>
    <property type="match status" value="1"/>
</dbReference>
<protein>
    <submittedName>
        <fullName evidence="3">Glucose 1-dehydrogenase</fullName>
        <ecNumber evidence="3">1.1.1.47</ecNumber>
    </submittedName>
</protein>
<dbReference type="PANTHER" id="PTHR24321:SF11">
    <property type="entry name" value="BLR0893 PROTEIN"/>
    <property type="match status" value="1"/>
</dbReference>
<comment type="similarity">
    <text evidence="1">Belongs to the short-chain dehydrogenases/reductases (SDR) family.</text>
</comment>
<keyword evidence="4" id="KW-1185">Reference proteome</keyword>
<evidence type="ECO:0000256" key="1">
    <source>
        <dbReference type="ARBA" id="ARBA00006484"/>
    </source>
</evidence>
<comment type="caution">
    <text evidence="3">The sequence shown here is derived from an EMBL/GenBank/DDBJ whole genome shotgun (WGS) entry which is preliminary data.</text>
</comment>
<dbReference type="PRINTS" id="PR00081">
    <property type="entry name" value="GDHRDH"/>
</dbReference>
<reference evidence="3 4" key="1">
    <citation type="submission" date="2022-04" db="EMBL/GenBank/DDBJ databases">
        <title>Positive selection, recombination, and allopatry shape intraspecific diversity of widespread and dominant cyanobacteria.</title>
        <authorList>
            <person name="Wei J."/>
            <person name="Shu W."/>
            <person name="Hu C."/>
        </authorList>
    </citation>
    <scope>NUCLEOTIDE SEQUENCE [LARGE SCALE GENOMIC DNA]</scope>
    <source>
        <strain evidence="3 4">AS-A4</strain>
    </source>
</reference>
<sequence>MQRSLAIAECHFHSRLTAFSFTRRVCLQTTDLMGWLGAAISPYNNGAFTMDLQNKVALVTGGSSGMGRSGALLLAKHGAKVVVAARRETEGQAVVDQIRQWGGESSFIKTDVSQPAEIKALIQKTVSLYGQLDYAFNNAGTEGAFAPMPQLTEENWDHTIDTNLKAVWLCLKYEMEQMIKQGTGGAIVNTSSWLAKGGMLGSTIYSASKGGLDGMVRAAALEGAQHGIRVNNVNPGIIDTEMFRRFGNPDDPSDAVVQAFTHHIPLKRLGESEEVAEAVVWLCSKATAYITGQTIAVDGGFAIPGFRY</sequence>
<accession>A0ABV0KVL3</accession>